<evidence type="ECO:0000313" key="6">
    <source>
        <dbReference type="EMBL" id="QWZ09010.1"/>
    </source>
</evidence>
<evidence type="ECO:0000259" key="5">
    <source>
        <dbReference type="PROSITE" id="PS50885"/>
    </source>
</evidence>
<dbReference type="AlphaFoldDB" id="A0A975SZU4"/>
<keyword evidence="1 4" id="KW-0812">Transmembrane</keyword>
<dbReference type="GO" id="GO:0016020">
    <property type="term" value="C:membrane"/>
    <property type="evidence" value="ECO:0007669"/>
    <property type="project" value="InterPro"/>
</dbReference>
<dbReference type="InterPro" id="IPR052016">
    <property type="entry name" value="Bact_Sigma-Reg"/>
</dbReference>
<organism evidence="6 7">
    <name type="scientific">Nocardioides panacis</name>
    <dbReference type="NCBI Taxonomy" id="2849501"/>
    <lineage>
        <taxon>Bacteria</taxon>
        <taxon>Bacillati</taxon>
        <taxon>Actinomycetota</taxon>
        <taxon>Actinomycetes</taxon>
        <taxon>Propionibacteriales</taxon>
        <taxon>Nocardioidaceae</taxon>
        <taxon>Nocardioides</taxon>
    </lineage>
</organism>
<evidence type="ECO:0000256" key="3">
    <source>
        <dbReference type="ARBA" id="ARBA00022989"/>
    </source>
</evidence>
<dbReference type="CDD" id="cd06225">
    <property type="entry name" value="HAMP"/>
    <property type="match status" value="1"/>
</dbReference>
<gene>
    <name evidence="6" type="ORF">KRR39_04060</name>
</gene>
<reference evidence="6" key="1">
    <citation type="submission" date="2021-06" db="EMBL/GenBank/DDBJ databases">
        <title>Complete genome sequence of Nocardioides sp. G188.</title>
        <authorList>
            <person name="Im W.-T."/>
        </authorList>
    </citation>
    <scope>NUCLEOTIDE SEQUENCE</scope>
    <source>
        <strain evidence="6">G188</strain>
    </source>
</reference>
<feature type="domain" description="HAMP" evidence="5">
    <location>
        <begin position="206"/>
        <end position="258"/>
    </location>
</feature>
<dbReference type="Pfam" id="PF07228">
    <property type="entry name" value="SpoIIE"/>
    <property type="match status" value="1"/>
</dbReference>
<dbReference type="KEGG" id="nps:KRR39_04060"/>
<dbReference type="Proteomes" id="UP000683575">
    <property type="component" value="Chromosome"/>
</dbReference>
<dbReference type="GO" id="GO:0007165">
    <property type="term" value="P:signal transduction"/>
    <property type="evidence" value="ECO:0007669"/>
    <property type="project" value="InterPro"/>
</dbReference>
<protein>
    <submittedName>
        <fullName evidence="6">SpoIIE family protein phosphatase</fullName>
    </submittedName>
</protein>
<keyword evidence="7" id="KW-1185">Reference proteome</keyword>
<dbReference type="SMART" id="SM00304">
    <property type="entry name" value="HAMP"/>
    <property type="match status" value="1"/>
</dbReference>
<keyword evidence="2" id="KW-0378">Hydrolase</keyword>
<dbReference type="InterPro" id="IPR003660">
    <property type="entry name" value="HAMP_dom"/>
</dbReference>
<evidence type="ECO:0000256" key="4">
    <source>
        <dbReference type="SAM" id="Phobius"/>
    </source>
</evidence>
<dbReference type="GO" id="GO:0016791">
    <property type="term" value="F:phosphatase activity"/>
    <property type="evidence" value="ECO:0007669"/>
    <property type="project" value="TreeGrafter"/>
</dbReference>
<dbReference type="InterPro" id="IPR007891">
    <property type="entry name" value="CHASE3"/>
</dbReference>
<feature type="transmembrane region" description="Helical" evidence="4">
    <location>
        <begin position="182"/>
        <end position="204"/>
    </location>
</feature>
<proteinExistence type="predicted"/>
<dbReference type="EMBL" id="CP077062">
    <property type="protein sequence ID" value="QWZ09010.1"/>
    <property type="molecule type" value="Genomic_DNA"/>
</dbReference>
<evidence type="ECO:0000256" key="2">
    <source>
        <dbReference type="ARBA" id="ARBA00022801"/>
    </source>
</evidence>
<dbReference type="PANTHER" id="PTHR43156:SF2">
    <property type="entry name" value="STAGE II SPORULATION PROTEIN E"/>
    <property type="match status" value="1"/>
</dbReference>
<name>A0A975SZU4_9ACTN</name>
<dbReference type="RefSeq" id="WP_216940856.1">
    <property type="nucleotide sequence ID" value="NZ_CP077062.1"/>
</dbReference>
<sequence>MPLRLRLIGLFSVLVLIVAGAAVAVTSSLRHVQHNREVVTGRLQPASVDSRALLVALVDQETGQRGYLLTGDETFLEPYREGARDLTGRLAALRTDFAGDPGMSDAIDAVDAAAATWQRVGARPEIAARRAGDVAGAQALVATGRGKAAFDEVRARVAALQSLIDARTAAAQRTAADDLVTLRAAIISSLVLVLVILVGSAVLLRRWMLLPVLRLRARMRAVADGRIDEEVLIDGPPEVAAIGRDAESMRRRIVAELDSARAATEALTQHSPVVSLLRSELAAHPPTDPCGLEVAGLVLSAEGVLAGDWWETVRRPDGSTALVLADVSGHGAEAGLVAFAFKQRITALLDTDLDLASVLRIAAARPDADNERFLSCLVVVVDPDGQRLSWVNAGHPAGLVVDRHHRATPAELGPTGPLISAVTSGWSVGRTLFGPDDLLLACTDGVLEARDADGVELGVDGLVEVLRRLEPWTPEEAVAQCREAVRRHAVDVRRDDVTLVALALKG</sequence>
<keyword evidence="3 4" id="KW-1133">Transmembrane helix</keyword>
<dbReference type="Pfam" id="PF00672">
    <property type="entry name" value="HAMP"/>
    <property type="match status" value="1"/>
</dbReference>
<dbReference type="PANTHER" id="PTHR43156">
    <property type="entry name" value="STAGE II SPORULATION PROTEIN E-RELATED"/>
    <property type="match status" value="1"/>
</dbReference>
<dbReference type="SMART" id="SM00331">
    <property type="entry name" value="PP2C_SIG"/>
    <property type="match status" value="1"/>
</dbReference>
<dbReference type="InterPro" id="IPR001932">
    <property type="entry name" value="PPM-type_phosphatase-like_dom"/>
</dbReference>
<keyword evidence="4" id="KW-0472">Membrane</keyword>
<evidence type="ECO:0000256" key="1">
    <source>
        <dbReference type="ARBA" id="ARBA00022692"/>
    </source>
</evidence>
<dbReference type="CDD" id="cd19410">
    <property type="entry name" value="HK9-like_sensor"/>
    <property type="match status" value="1"/>
</dbReference>
<dbReference type="PROSITE" id="PS50885">
    <property type="entry name" value="HAMP"/>
    <property type="match status" value="1"/>
</dbReference>
<dbReference type="Pfam" id="PF05227">
    <property type="entry name" value="CHASE3"/>
    <property type="match status" value="1"/>
</dbReference>
<evidence type="ECO:0000313" key="7">
    <source>
        <dbReference type="Proteomes" id="UP000683575"/>
    </source>
</evidence>
<accession>A0A975SZU4</accession>